<organism evidence="3 4">
    <name type="scientific">Pocillopora meandrina</name>
    <dbReference type="NCBI Taxonomy" id="46732"/>
    <lineage>
        <taxon>Eukaryota</taxon>
        <taxon>Metazoa</taxon>
        <taxon>Cnidaria</taxon>
        <taxon>Anthozoa</taxon>
        <taxon>Hexacorallia</taxon>
        <taxon>Scleractinia</taxon>
        <taxon>Astrocoeniina</taxon>
        <taxon>Pocilloporidae</taxon>
        <taxon>Pocillopora</taxon>
    </lineage>
</organism>
<protein>
    <submittedName>
        <fullName evidence="3">Uncharacterized protein</fullName>
    </submittedName>
</protein>
<evidence type="ECO:0000256" key="1">
    <source>
        <dbReference type="ARBA" id="ARBA00022441"/>
    </source>
</evidence>
<evidence type="ECO:0000313" key="3">
    <source>
        <dbReference type="EMBL" id="CAH3138661.1"/>
    </source>
</evidence>
<keyword evidence="2" id="KW-0677">Repeat</keyword>
<name>A0AAU9X6B2_9CNID</name>
<dbReference type="AlphaFoldDB" id="A0AAU9X6B2"/>
<dbReference type="InterPro" id="IPR015915">
    <property type="entry name" value="Kelch-typ_b-propeller"/>
</dbReference>
<dbReference type="Proteomes" id="UP001159428">
    <property type="component" value="Unassembled WGS sequence"/>
</dbReference>
<accession>A0AAU9X6B2</accession>
<dbReference type="PANTHER" id="PTHR45632:SF3">
    <property type="entry name" value="KELCH-LIKE PROTEIN 32"/>
    <property type="match status" value="1"/>
</dbReference>
<dbReference type="Gene3D" id="2.120.10.80">
    <property type="entry name" value="Kelch-type beta propeller"/>
    <property type="match status" value="1"/>
</dbReference>
<feature type="non-terminal residue" evidence="3">
    <location>
        <position position="216"/>
    </location>
</feature>
<keyword evidence="4" id="KW-1185">Reference proteome</keyword>
<proteinExistence type="predicted"/>
<keyword evidence="1" id="KW-0880">Kelch repeat</keyword>
<gene>
    <name evidence="3" type="ORF">PMEA_00018545</name>
</gene>
<sequence>IVFQVLVAVSPRSSMQFFDVGTKTWKLLPVSTPATLATQCYSAVSAADKLMVAAYDSLGHCLYRYDPETNVWERLPHSCREIKHLCVTAEHLYAFPADCKQHSQKYNFAQLLNNKVYVLYIEKSQTIMNRAVLHCFDPPKDQWEKKANTSQFHFGSSLLVVNGKLYVAGGNVSCDHAHRPYGNPAPVEMYNEETNAWTVVEHKNVPADSNLSAVEI</sequence>
<feature type="non-terminal residue" evidence="3">
    <location>
        <position position="1"/>
    </location>
</feature>
<reference evidence="3 4" key="1">
    <citation type="submission" date="2022-05" db="EMBL/GenBank/DDBJ databases">
        <authorList>
            <consortium name="Genoscope - CEA"/>
            <person name="William W."/>
        </authorList>
    </citation>
    <scope>NUCLEOTIDE SEQUENCE [LARGE SCALE GENOMIC DNA]</scope>
</reference>
<comment type="caution">
    <text evidence="3">The sequence shown here is derived from an EMBL/GenBank/DDBJ whole genome shotgun (WGS) entry which is preliminary data.</text>
</comment>
<evidence type="ECO:0000256" key="2">
    <source>
        <dbReference type="ARBA" id="ARBA00022737"/>
    </source>
</evidence>
<evidence type="ECO:0000313" key="4">
    <source>
        <dbReference type="Proteomes" id="UP001159428"/>
    </source>
</evidence>
<dbReference type="EMBL" id="CALNXJ010000032">
    <property type="protein sequence ID" value="CAH3138661.1"/>
    <property type="molecule type" value="Genomic_DNA"/>
</dbReference>
<dbReference type="PANTHER" id="PTHR45632">
    <property type="entry name" value="LD33804P"/>
    <property type="match status" value="1"/>
</dbReference>
<dbReference type="SUPFAM" id="SSF117281">
    <property type="entry name" value="Kelch motif"/>
    <property type="match status" value="1"/>
</dbReference>